<organism evidence="7 8">
    <name type="scientific">Vibrio maritimus</name>
    <dbReference type="NCBI Taxonomy" id="990268"/>
    <lineage>
        <taxon>Bacteria</taxon>
        <taxon>Pseudomonadati</taxon>
        <taxon>Pseudomonadota</taxon>
        <taxon>Gammaproteobacteria</taxon>
        <taxon>Vibrionales</taxon>
        <taxon>Vibrionaceae</taxon>
        <taxon>Vibrio</taxon>
    </lineage>
</organism>
<dbReference type="GO" id="GO:0005886">
    <property type="term" value="C:plasma membrane"/>
    <property type="evidence" value="ECO:0007669"/>
    <property type="project" value="UniProtKB-SubCell"/>
</dbReference>
<evidence type="ECO:0000256" key="1">
    <source>
        <dbReference type="ARBA" id="ARBA00004651"/>
    </source>
</evidence>
<reference evidence="7 8" key="2">
    <citation type="submission" date="2014-09" db="EMBL/GenBank/DDBJ databases">
        <authorList>
            <consortium name="NBRP consortium"/>
            <person name="Sawabe T."/>
            <person name="Meirelles P."/>
            <person name="Nakanishi M."/>
            <person name="Sayaka M."/>
            <person name="Hattori M."/>
            <person name="Ohkuma M."/>
        </authorList>
    </citation>
    <scope>NUCLEOTIDE SEQUENCE [LARGE SCALE GENOMIC DNA]</scope>
    <source>
        <strain evidence="8">JCM19235</strain>
    </source>
</reference>
<keyword evidence="8" id="KW-1185">Reference proteome</keyword>
<evidence type="ECO:0000256" key="3">
    <source>
        <dbReference type="ARBA" id="ARBA00022989"/>
    </source>
</evidence>
<dbReference type="Gene3D" id="1.20.1560.10">
    <property type="entry name" value="ABC transporter type 1, transmembrane domain"/>
    <property type="match status" value="1"/>
</dbReference>
<feature type="transmembrane region" description="Helical" evidence="5">
    <location>
        <begin position="16"/>
        <end position="40"/>
    </location>
</feature>
<dbReference type="PANTHER" id="PTHR24221">
    <property type="entry name" value="ATP-BINDING CASSETTE SUB-FAMILY B"/>
    <property type="match status" value="1"/>
</dbReference>
<dbReference type="GO" id="GO:0005524">
    <property type="term" value="F:ATP binding"/>
    <property type="evidence" value="ECO:0007669"/>
    <property type="project" value="InterPro"/>
</dbReference>
<dbReference type="InterPro" id="IPR027417">
    <property type="entry name" value="P-loop_NTPase"/>
</dbReference>
<protein>
    <submittedName>
        <fullName evidence="7">ABC transporter protein</fullName>
    </submittedName>
</protein>
<accession>A0A090RUZ9</accession>
<evidence type="ECO:0000259" key="6">
    <source>
        <dbReference type="PROSITE" id="PS50929"/>
    </source>
</evidence>
<name>A0A090RUZ9_9VIBR</name>
<evidence type="ECO:0000313" key="7">
    <source>
        <dbReference type="EMBL" id="GAL19280.1"/>
    </source>
</evidence>
<dbReference type="Pfam" id="PF00664">
    <property type="entry name" value="ABC_membrane"/>
    <property type="match status" value="1"/>
</dbReference>
<evidence type="ECO:0000256" key="5">
    <source>
        <dbReference type="SAM" id="Phobius"/>
    </source>
</evidence>
<sequence length="544" mass="61130">MSSEHFSQRITIADTVYLTFSTIMSTLFALVLPFSILIIFDRVLPNQAKDTLSLLFAIILGAIYLDYLLKKQEEVITATLMKDFESDLTNRVFKSVCLAEINKFNQLEPGQYLERIATIPEIKSFFGGETVRAVINAVVSVITIAIIGLINLGAGVTLIVASLILYIAARRISNKKIVTLEEKSEIEGLTNSKIIEIVSSPLDNKSRTMEYRLESLMTDMVKERERKNIEYENLESEFNLVLALIQQLSIACVVVLLATSVINLAASQGVMAAIIMLTNRYFAPYQQVMRTIGRWKLNKLHIEKVTELLELEYKQQREVQTKSIDEKTLPTPQQQDIGNLIEVKLSSGQRIEFTLGRPAVIRGLSGSGKSHITRCLTRDIECERSEIYVNHYPLEQVHYHTWRDAVHRIDSDSTFVEGTIIDNLTCFRPVLNSAAFTICKNLGIKNEIDALTDGFYTALTGHKNAPVSRQVQYALLIVRAMLSQKRLLVLDDIDSVFDSAFGERVVSTLVPKANQQFLIIVSNKLDAKKFGLKSVRLTGEEVAA</sequence>
<feature type="transmembrane region" description="Helical" evidence="5">
    <location>
        <begin position="134"/>
        <end position="167"/>
    </location>
</feature>
<comment type="caution">
    <text evidence="7">The sequence shown here is derived from an EMBL/GenBank/DDBJ whole genome shotgun (WGS) entry which is preliminary data.</text>
</comment>
<dbReference type="InterPro" id="IPR036640">
    <property type="entry name" value="ABC1_TM_sf"/>
</dbReference>
<dbReference type="STRING" id="990268.JCM19235_2703"/>
<dbReference type="Proteomes" id="UP000029228">
    <property type="component" value="Unassembled WGS sequence"/>
</dbReference>
<dbReference type="PROSITE" id="PS50929">
    <property type="entry name" value="ABC_TM1F"/>
    <property type="match status" value="1"/>
</dbReference>
<dbReference type="AlphaFoldDB" id="A0A090RUZ9"/>
<feature type="transmembrane region" description="Helical" evidence="5">
    <location>
        <begin position="52"/>
        <end position="69"/>
    </location>
</feature>
<proteinExistence type="predicted"/>
<keyword evidence="2 5" id="KW-0812">Transmembrane</keyword>
<comment type="subcellular location">
    <subcellularLocation>
        <location evidence="1">Cell membrane</location>
        <topology evidence="1">Multi-pass membrane protein</topology>
    </subcellularLocation>
</comment>
<dbReference type="PANTHER" id="PTHR24221:SF654">
    <property type="entry name" value="ATP-BINDING CASSETTE SUB-FAMILY B MEMBER 6"/>
    <property type="match status" value="1"/>
</dbReference>
<dbReference type="Pfam" id="PF00005">
    <property type="entry name" value="ABC_tran"/>
    <property type="match status" value="1"/>
</dbReference>
<dbReference type="SUPFAM" id="SSF90123">
    <property type="entry name" value="ABC transporter transmembrane region"/>
    <property type="match status" value="1"/>
</dbReference>
<dbReference type="InterPro" id="IPR011527">
    <property type="entry name" value="ABC1_TM_dom"/>
</dbReference>
<feature type="domain" description="ABC transmembrane type-1" evidence="6">
    <location>
        <begin position="18"/>
        <end position="297"/>
    </location>
</feature>
<dbReference type="SUPFAM" id="SSF52540">
    <property type="entry name" value="P-loop containing nucleoside triphosphate hydrolases"/>
    <property type="match status" value="1"/>
</dbReference>
<feature type="transmembrane region" description="Helical" evidence="5">
    <location>
        <begin position="264"/>
        <end position="282"/>
    </location>
</feature>
<dbReference type="GO" id="GO:0140359">
    <property type="term" value="F:ABC-type transporter activity"/>
    <property type="evidence" value="ECO:0007669"/>
    <property type="project" value="InterPro"/>
</dbReference>
<keyword evidence="3 5" id="KW-1133">Transmembrane helix</keyword>
<dbReference type="EMBL" id="BBMR01000003">
    <property type="protein sequence ID" value="GAL19280.1"/>
    <property type="molecule type" value="Genomic_DNA"/>
</dbReference>
<dbReference type="OrthoDB" id="5827713at2"/>
<evidence type="ECO:0000256" key="2">
    <source>
        <dbReference type="ARBA" id="ARBA00022692"/>
    </source>
</evidence>
<keyword evidence="4 5" id="KW-0472">Membrane</keyword>
<dbReference type="GO" id="GO:0016887">
    <property type="term" value="F:ATP hydrolysis activity"/>
    <property type="evidence" value="ECO:0007669"/>
    <property type="project" value="InterPro"/>
</dbReference>
<reference evidence="7 8" key="1">
    <citation type="submission" date="2014-09" db="EMBL/GenBank/DDBJ databases">
        <title>Vibrio maritimus JCM 19235. (C45) whole genome shotgun sequence.</title>
        <authorList>
            <person name="Sawabe T."/>
            <person name="Meirelles P."/>
            <person name="Nakanishi M."/>
            <person name="Sayaka M."/>
            <person name="Hattori M."/>
            <person name="Ohkuma M."/>
        </authorList>
    </citation>
    <scope>NUCLEOTIDE SEQUENCE [LARGE SCALE GENOMIC DNA]</scope>
    <source>
        <strain evidence="8">JCM19235</strain>
    </source>
</reference>
<dbReference type="InterPro" id="IPR039421">
    <property type="entry name" value="Type_1_exporter"/>
</dbReference>
<evidence type="ECO:0000313" key="8">
    <source>
        <dbReference type="Proteomes" id="UP000029228"/>
    </source>
</evidence>
<dbReference type="Gene3D" id="3.40.50.300">
    <property type="entry name" value="P-loop containing nucleotide triphosphate hydrolases"/>
    <property type="match status" value="1"/>
</dbReference>
<evidence type="ECO:0000256" key="4">
    <source>
        <dbReference type="ARBA" id="ARBA00023136"/>
    </source>
</evidence>
<dbReference type="InterPro" id="IPR003439">
    <property type="entry name" value="ABC_transporter-like_ATP-bd"/>
</dbReference>
<gene>
    <name evidence="7" type="ORF">JCM19235_2703</name>
</gene>